<dbReference type="CDD" id="cd00761">
    <property type="entry name" value="Glyco_tranf_GTA_type"/>
    <property type="match status" value="1"/>
</dbReference>
<proteinExistence type="inferred from homology"/>
<dbReference type="InterPro" id="IPR029044">
    <property type="entry name" value="Nucleotide-diphossugar_trans"/>
</dbReference>
<comment type="similarity">
    <text evidence="1">Belongs to the glycosyltransferase 2 family.</text>
</comment>
<evidence type="ECO:0000313" key="6">
    <source>
        <dbReference type="Proteomes" id="UP000237881"/>
    </source>
</evidence>
<evidence type="ECO:0000256" key="2">
    <source>
        <dbReference type="ARBA" id="ARBA00022676"/>
    </source>
</evidence>
<dbReference type="EMBL" id="PSUL01000001">
    <property type="protein sequence ID" value="PPF16333.1"/>
    <property type="molecule type" value="Genomic_DNA"/>
</dbReference>
<feature type="domain" description="Glycosyltransferase 2-like" evidence="4">
    <location>
        <begin position="5"/>
        <end position="160"/>
    </location>
</feature>
<dbReference type="Pfam" id="PF00535">
    <property type="entry name" value="Glycos_transf_2"/>
    <property type="match status" value="1"/>
</dbReference>
<evidence type="ECO:0000313" key="5">
    <source>
        <dbReference type="EMBL" id="PPF16333.1"/>
    </source>
</evidence>
<comment type="caution">
    <text evidence="5">The sequence shown here is derived from an EMBL/GenBank/DDBJ whole genome shotgun (WGS) entry which is preliminary data.</text>
</comment>
<evidence type="ECO:0000256" key="1">
    <source>
        <dbReference type="ARBA" id="ARBA00006739"/>
    </source>
</evidence>
<dbReference type="GO" id="GO:0016757">
    <property type="term" value="F:glycosyltransferase activity"/>
    <property type="evidence" value="ECO:0007669"/>
    <property type="project" value="UniProtKB-KW"/>
</dbReference>
<gene>
    <name evidence="5" type="ORF">C5C04_00690</name>
</gene>
<dbReference type="Gene3D" id="3.90.550.10">
    <property type="entry name" value="Spore Coat Polysaccharide Biosynthesis Protein SpsA, Chain A"/>
    <property type="match status" value="1"/>
</dbReference>
<keyword evidence="2" id="KW-0328">Glycosyltransferase</keyword>
<dbReference type="KEGG" id="rry:C1O28_08205"/>
<evidence type="ECO:0000256" key="3">
    <source>
        <dbReference type="ARBA" id="ARBA00022679"/>
    </source>
</evidence>
<organism evidence="5 6">
    <name type="scientific">Rathayibacter rathayi</name>
    <name type="common">Corynebacterium rathayi</name>
    <dbReference type="NCBI Taxonomy" id="33887"/>
    <lineage>
        <taxon>Bacteria</taxon>
        <taxon>Bacillati</taxon>
        <taxon>Actinomycetota</taxon>
        <taxon>Actinomycetes</taxon>
        <taxon>Micrococcales</taxon>
        <taxon>Microbacteriaceae</taxon>
        <taxon>Rathayibacter</taxon>
    </lineage>
</organism>
<dbReference type="PANTHER" id="PTHR43685:SF5">
    <property type="entry name" value="GLYCOSYLTRANSFERASE EPSE-RELATED"/>
    <property type="match status" value="1"/>
</dbReference>
<dbReference type="SUPFAM" id="SSF53448">
    <property type="entry name" value="Nucleotide-diphospho-sugar transferases"/>
    <property type="match status" value="1"/>
</dbReference>
<reference evidence="5 6" key="1">
    <citation type="submission" date="2018-02" db="EMBL/GenBank/DDBJ databases">
        <title>Bacteriophage NCPPB3778 and a type I-E CRISPR drive the evolution of the US Biological Select Agent, Rathayibacter toxicus.</title>
        <authorList>
            <person name="Davis E.W.II."/>
            <person name="Tabima J.F."/>
            <person name="Weisberg A.J."/>
            <person name="Lopes L.D."/>
            <person name="Wiseman M.S."/>
            <person name="Wiseman M.S."/>
            <person name="Pupko T."/>
            <person name="Belcher M.S."/>
            <person name="Sechler A.J."/>
            <person name="Tancos M.A."/>
            <person name="Schroeder B.K."/>
            <person name="Murray T.D."/>
            <person name="Luster D.G."/>
            <person name="Schneider W.L."/>
            <person name="Rogers E."/>
            <person name="Andreote F.D."/>
            <person name="Grunwald N.J."/>
            <person name="Putnam M.L."/>
            <person name="Chang J.H."/>
        </authorList>
    </citation>
    <scope>NUCLEOTIDE SEQUENCE [LARGE SCALE GENOMIC DNA]</scope>
    <source>
        <strain evidence="5 6">AY1I9</strain>
    </source>
</reference>
<name>A0ABD6WCX1_RATRA</name>
<evidence type="ECO:0000259" key="4">
    <source>
        <dbReference type="Pfam" id="PF00535"/>
    </source>
</evidence>
<protein>
    <submittedName>
        <fullName evidence="5">Glycosyltransferase family 2 protein</fullName>
    </submittedName>
</protein>
<dbReference type="GeneID" id="49820451"/>
<accession>A0ABD6WCX1</accession>
<dbReference type="AlphaFoldDB" id="A0ABD6WCX1"/>
<dbReference type="Proteomes" id="UP000237881">
    <property type="component" value="Unassembled WGS sequence"/>
</dbReference>
<dbReference type="InterPro" id="IPR050834">
    <property type="entry name" value="Glycosyltransf_2"/>
</dbReference>
<dbReference type="InterPro" id="IPR001173">
    <property type="entry name" value="Glyco_trans_2-like"/>
</dbReference>
<dbReference type="RefSeq" id="WP_097167320.1">
    <property type="nucleotide sequence ID" value="NZ_CP028129.1"/>
</dbReference>
<dbReference type="PANTHER" id="PTHR43685">
    <property type="entry name" value="GLYCOSYLTRANSFERASE"/>
    <property type="match status" value="1"/>
</dbReference>
<keyword evidence="3" id="KW-0808">Transferase</keyword>
<sequence>MNGLTVCITARNAEGTIGASVRSALAALPASGRVLVRDDGSEDATAAVVGRIADRRLRILDDTSPQGIPASRNALLEQVETPYLAILDGDDRALPWRFRRQGQLLARGTDLVFSTVLIRKPPIPLLKPQLLPRLSSRAIALALLLENPLMHPTMTGRTSVVRALGGYRAVAAEDFDLYLRAITAGHRLLRDTVPTVLYLRHAGQTTIDPAWIRSKSDSTLVAEAFADLGRRELGFAPGWFAWRREGFPPGQAPADLHVQLGALLDAAASLRPPERRHLAGLAASFRAHAAR</sequence>